<feature type="transmembrane region" description="Helical" evidence="1">
    <location>
        <begin position="7"/>
        <end position="24"/>
    </location>
</feature>
<proteinExistence type="predicted"/>
<keyword evidence="1" id="KW-1133">Transmembrane helix</keyword>
<comment type="caution">
    <text evidence="2">The sequence shown here is derived from an EMBL/GenBank/DDBJ whole genome shotgun (WGS) entry which is preliminary data.</text>
</comment>
<accession>A0AAN4ZBM2</accession>
<sequence length="113" mass="12800">IVEICSEYVEIMIILLLIGSIYAVNVDSTQSVHRFLLIVAISVRIPNNHLLGLTCLTNPDPSVDDHSTILWTALPLFYPIVYFFTTRNYEKKDGIQKEDDIMAEVGEIEDTTI</sequence>
<keyword evidence="1" id="KW-0472">Membrane</keyword>
<dbReference type="EMBL" id="BTRK01000002">
    <property type="protein sequence ID" value="GMR37711.1"/>
    <property type="molecule type" value="Genomic_DNA"/>
</dbReference>
<feature type="non-terminal residue" evidence="2">
    <location>
        <position position="1"/>
    </location>
</feature>
<feature type="transmembrane region" description="Helical" evidence="1">
    <location>
        <begin position="68"/>
        <end position="85"/>
    </location>
</feature>
<dbReference type="AlphaFoldDB" id="A0AAN4ZBM2"/>
<evidence type="ECO:0000313" key="2">
    <source>
        <dbReference type="EMBL" id="GMR37711.1"/>
    </source>
</evidence>
<keyword evidence="1" id="KW-0812">Transmembrane</keyword>
<reference evidence="3" key="1">
    <citation type="submission" date="2022-10" db="EMBL/GenBank/DDBJ databases">
        <title>Genome assembly of Pristionchus species.</title>
        <authorList>
            <person name="Yoshida K."/>
            <person name="Sommer R.J."/>
        </authorList>
    </citation>
    <scope>NUCLEOTIDE SEQUENCE [LARGE SCALE GENOMIC DNA]</scope>
    <source>
        <strain evidence="3">RS5460</strain>
    </source>
</reference>
<protein>
    <submittedName>
        <fullName evidence="2">Uncharacterized protein</fullName>
    </submittedName>
</protein>
<evidence type="ECO:0000256" key="1">
    <source>
        <dbReference type="SAM" id="Phobius"/>
    </source>
</evidence>
<name>A0AAN4ZBM2_9BILA</name>
<keyword evidence="3" id="KW-1185">Reference proteome</keyword>
<evidence type="ECO:0000313" key="3">
    <source>
        <dbReference type="Proteomes" id="UP001328107"/>
    </source>
</evidence>
<dbReference type="Proteomes" id="UP001328107">
    <property type="component" value="Unassembled WGS sequence"/>
</dbReference>
<gene>
    <name evidence="2" type="ORF">PMAYCL1PPCAC_07906</name>
</gene>
<organism evidence="2 3">
    <name type="scientific">Pristionchus mayeri</name>
    <dbReference type="NCBI Taxonomy" id="1317129"/>
    <lineage>
        <taxon>Eukaryota</taxon>
        <taxon>Metazoa</taxon>
        <taxon>Ecdysozoa</taxon>
        <taxon>Nematoda</taxon>
        <taxon>Chromadorea</taxon>
        <taxon>Rhabditida</taxon>
        <taxon>Rhabditina</taxon>
        <taxon>Diplogasteromorpha</taxon>
        <taxon>Diplogasteroidea</taxon>
        <taxon>Neodiplogasteridae</taxon>
        <taxon>Pristionchus</taxon>
    </lineage>
</organism>